<organism evidence="8">
    <name type="scientific">Medioppia subpectinata</name>
    <dbReference type="NCBI Taxonomy" id="1979941"/>
    <lineage>
        <taxon>Eukaryota</taxon>
        <taxon>Metazoa</taxon>
        <taxon>Ecdysozoa</taxon>
        <taxon>Arthropoda</taxon>
        <taxon>Chelicerata</taxon>
        <taxon>Arachnida</taxon>
        <taxon>Acari</taxon>
        <taxon>Acariformes</taxon>
        <taxon>Sarcoptiformes</taxon>
        <taxon>Oribatida</taxon>
        <taxon>Brachypylina</taxon>
        <taxon>Oppioidea</taxon>
        <taxon>Oppiidae</taxon>
        <taxon>Medioppia</taxon>
    </lineage>
</organism>
<keyword evidence="4" id="KW-0694">RNA-binding</keyword>
<proteinExistence type="predicted"/>
<feature type="region of interest" description="Disordered" evidence="7">
    <location>
        <begin position="1"/>
        <end position="23"/>
    </location>
</feature>
<keyword evidence="1" id="KW-0698">rRNA processing</keyword>
<dbReference type="GO" id="GO:0003723">
    <property type="term" value="F:RNA binding"/>
    <property type="evidence" value="ECO:0007669"/>
    <property type="project" value="UniProtKB-KW"/>
</dbReference>
<dbReference type="Gene3D" id="3.30.200.20">
    <property type="entry name" value="Phosphorylase Kinase, domain 1"/>
    <property type="match status" value="1"/>
</dbReference>
<evidence type="ECO:0000256" key="4">
    <source>
        <dbReference type="ARBA" id="ARBA00022884"/>
    </source>
</evidence>
<accession>A0A7R9L248</accession>
<dbReference type="EMBL" id="OC865625">
    <property type="protein sequence ID" value="CAD7632481.1"/>
    <property type="molecule type" value="Genomic_DNA"/>
</dbReference>
<comment type="catalytic activity">
    <reaction evidence="6">
        <text>L-glutaminyl-[histone H2A] + S-adenosyl-L-methionine = N(5)-methyl-L-glutaminyl-[histone H2A] + S-adenosyl-L-homocysteine + H(+)</text>
        <dbReference type="Rhea" id="RHEA:50904"/>
        <dbReference type="Rhea" id="RHEA-COMP:12837"/>
        <dbReference type="Rhea" id="RHEA-COMP:12839"/>
        <dbReference type="ChEBI" id="CHEBI:15378"/>
        <dbReference type="ChEBI" id="CHEBI:30011"/>
        <dbReference type="ChEBI" id="CHEBI:57856"/>
        <dbReference type="ChEBI" id="CHEBI:59789"/>
        <dbReference type="ChEBI" id="CHEBI:61891"/>
    </reaction>
</comment>
<dbReference type="PRINTS" id="PR00052">
    <property type="entry name" value="FIBRILLARIN"/>
</dbReference>
<keyword evidence="3" id="KW-0808">Transferase</keyword>
<dbReference type="GO" id="GO:0008649">
    <property type="term" value="F:rRNA methyltransferase activity"/>
    <property type="evidence" value="ECO:0007669"/>
    <property type="project" value="TreeGrafter"/>
</dbReference>
<evidence type="ECO:0000256" key="2">
    <source>
        <dbReference type="ARBA" id="ARBA00022603"/>
    </source>
</evidence>
<dbReference type="OrthoDB" id="1859733at2759"/>
<evidence type="ECO:0000256" key="5">
    <source>
        <dbReference type="ARBA" id="ARBA00032245"/>
    </source>
</evidence>
<name>A0A7R9L248_9ACAR</name>
<dbReference type="GO" id="GO:0032040">
    <property type="term" value="C:small-subunit processome"/>
    <property type="evidence" value="ECO:0007669"/>
    <property type="project" value="TreeGrafter"/>
</dbReference>
<dbReference type="PANTHER" id="PTHR10335:SF17">
    <property type="entry name" value="FIBRILLARIN"/>
    <property type="match status" value="1"/>
</dbReference>
<dbReference type="EMBL" id="CAJPIZ010011050">
    <property type="protein sequence ID" value="CAG2112911.1"/>
    <property type="molecule type" value="Genomic_DNA"/>
</dbReference>
<evidence type="ECO:0000256" key="6">
    <source>
        <dbReference type="ARBA" id="ARBA00047568"/>
    </source>
</evidence>
<gene>
    <name evidence="8" type="ORF">OSB1V03_LOCUS12884</name>
</gene>
<keyword evidence="9" id="KW-1185">Reference proteome</keyword>
<dbReference type="InterPro" id="IPR000692">
    <property type="entry name" value="Fibrillarin"/>
</dbReference>
<keyword evidence="2" id="KW-0489">Methyltransferase</keyword>
<dbReference type="SMART" id="SM01206">
    <property type="entry name" value="Fibrillarin"/>
    <property type="match status" value="1"/>
</dbReference>
<dbReference type="Pfam" id="PF01269">
    <property type="entry name" value="Fibrillarin"/>
    <property type="match status" value="1"/>
</dbReference>
<dbReference type="AlphaFoldDB" id="A0A7R9L248"/>
<feature type="non-terminal residue" evidence="8">
    <location>
        <position position="1"/>
    </location>
</feature>
<feature type="compositionally biased region" description="Polar residues" evidence="7">
    <location>
        <begin position="10"/>
        <end position="21"/>
    </location>
</feature>
<reference evidence="8" key="1">
    <citation type="submission" date="2020-11" db="EMBL/GenBank/DDBJ databases">
        <authorList>
            <person name="Tran Van P."/>
        </authorList>
    </citation>
    <scope>NUCLEOTIDE SEQUENCE</scope>
</reference>
<dbReference type="GO" id="GO:1990259">
    <property type="term" value="F:histone H2AQ104 methyltransferase activity"/>
    <property type="evidence" value="ECO:0007669"/>
    <property type="project" value="TreeGrafter"/>
</dbReference>
<evidence type="ECO:0000313" key="9">
    <source>
        <dbReference type="Proteomes" id="UP000759131"/>
    </source>
</evidence>
<dbReference type="GO" id="GO:0000494">
    <property type="term" value="P:box C/D sno(s)RNA 3'-end processing"/>
    <property type="evidence" value="ECO:0007669"/>
    <property type="project" value="TreeGrafter"/>
</dbReference>
<evidence type="ECO:0000256" key="3">
    <source>
        <dbReference type="ARBA" id="ARBA00022679"/>
    </source>
</evidence>
<evidence type="ECO:0000313" key="8">
    <source>
        <dbReference type="EMBL" id="CAD7632481.1"/>
    </source>
</evidence>
<evidence type="ECO:0000256" key="7">
    <source>
        <dbReference type="SAM" id="MobiDB-lite"/>
    </source>
</evidence>
<dbReference type="PANTHER" id="PTHR10335">
    <property type="entry name" value="RRNA 2-O-METHYLTRANSFERASE FIBRILLARIN"/>
    <property type="match status" value="1"/>
</dbReference>
<protein>
    <recommendedName>
        <fullName evidence="5">Histone-glutamine methyltransferase</fullName>
    </recommendedName>
</protein>
<dbReference type="GO" id="GO:0031428">
    <property type="term" value="C:box C/D methylation guide snoRNP complex"/>
    <property type="evidence" value="ECO:0007669"/>
    <property type="project" value="TreeGrafter"/>
</dbReference>
<evidence type="ECO:0000256" key="1">
    <source>
        <dbReference type="ARBA" id="ARBA00022552"/>
    </source>
</evidence>
<dbReference type="Proteomes" id="UP000759131">
    <property type="component" value="Unassembled WGS sequence"/>
</dbReference>
<sequence>MVKITKGEFKSTTSKSKSIGNRQDFKNDRNMREINKKRGTNIAGASKSVVIETHPKFPDIYIGRGKEDVLLTLNMIPGTSVYNEKRLTVEKNGEKTEYRFWNCFRSKLAAGIVCGLEFMSIKSGTTPLVLIPRYQQNKHDFKPKEQVTLEPYEKNHAMIVGIYKPTNKTTE</sequence>